<reference evidence="1" key="2">
    <citation type="journal article" date="2024" name="Plant">
        <title>Genomic evolution and insights into agronomic trait innovations of Sesamum species.</title>
        <authorList>
            <person name="Miao H."/>
            <person name="Wang L."/>
            <person name="Qu L."/>
            <person name="Liu H."/>
            <person name="Sun Y."/>
            <person name="Le M."/>
            <person name="Wang Q."/>
            <person name="Wei S."/>
            <person name="Zheng Y."/>
            <person name="Lin W."/>
            <person name="Duan Y."/>
            <person name="Cao H."/>
            <person name="Xiong S."/>
            <person name="Wang X."/>
            <person name="Wei L."/>
            <person name="Li C."/>
            <person name="Ma Q."/>
            <person name="Ju M."/>
            <person name="Zhao R."/>
            <person name="Li G."/>
            <person name="Mu C."/>
            <person name="Tian Q."/>
            <person name="Mei H."/>
            <person name="Zhang T."/>
            <person name="Gao T."/>
            <person name="Zhang H."/>
        </authorList>
    </citation>
    <scope>NUCLEOTIDE SEQUENCE</scope>
    <source>
        <strain evidence="1">KEN1</strain>
    </source>
</reference>
<dbReference type="EMBL" id="JACGWN010000012">
    <property type="protein sequence ID" value="KAL0414997.1"/>
    <property type="molecule type" value="Genomic_DNA"/>
</dbReference>
<organism evidence="1">
    <name type="scientific">Sesamum latifolium</name>
    <dbReference type="NCBI Taxonomy" id="2727402"/>
    <lineage>
        <taxon>Eukaryota</taxon>
        <taxon>Viridiplantae</taxon>
        <taxon>Streptophyta</taxon>
        <taxon>Embryophyta</taxon>
        <taxon>Tracheophyta</taxon>
        <taxon>Spermatophyta</taxon>
        <taxon>Magnoliopsida</taxon>
        <taxon>eudicotyledons</taxon>
        <taxon>Gunneridae</taxon>
        <taxon>Pentapetalae</taxon>
        <taxon>asterids</taxon>
        <taxon>lamiids</taxon>
        <taxon>Lamiales</taxon>
        <taxon>Pedaliaceae</taxon>
        <taxon>Sesamum</taxon>
    </lineage>
</organism>
<dbReference type="AlphaFoldDB" id="A0AAW2UEH0"/>
<sequence>MAIRFSLFSPPLLPLHHPAAVKRPRNSRPVMCAGNHHNSSSLHLQIKSSDHHRTKVFEDRSAGIVCYKDENGEITCEGYDEGPRFHQQISRFTCNSSLVSLASDCCLIYESRDVEIIDMLQRCWLHVADENELSSADKGVAEHKDFNCNGFNKFC</sequence>
<gene>
    <name evidence="1" type="ORF">Slati_3331600</name>
</gene>
<dbReference type="PANTHER" id="PTHR34206">
    <property type="entry name" value="OS06G0193300 PROTEIN"/>
    <property type="match status" value="1"/>
</dbReference>
<comment type="caution">
    <text evidence="1">The sequence shown here is derived from an EMBL/GenBank/DDBJ whole genome shotgun (WGS) entry which is preliminary data.</text>
</comment>
<evidence type="ECO:0000313" key="1">
    <source>
        <dbReference type="EMBL" id="KAL0414997.1"/>
    </source>
</evidence>
<dbReference type="PANTHER" id="PTHR34206:SF1">
    <property type="entry name" value="OS10G0390701 PROTEIN"/>
    <property type="match status" value="1"/>
</dbReference>
<protein>
    <submittedName>
        <fullName evidence="1">Uncharacterized protein</fullName>
    </submittedName>
</protein>
<proteinExistence type="predicted"/>
<accession>A0AAW2UEH0</accession>
<name>A0AAW2UEH0_9LAMI</name>
<reference evidence="1" key="1">
    <citation type="submission" date="2020-06" db="EMBL/GenBank/DDBJ databases">
        <authorList>
            <person name="Li T."/>
            <person name="Hu X."/>
            <person name="Zhang T."/>
            <person name="Song X."/>
            <person name="Zhang H."/>
            <person name="Dai N."/>
            <person name="Sheng W."/>
            <person name="Hou X."/>
            <person name="Wei L."/>
        </authorList>
    </citation>
    <scope>NUCLEOTIDE SEQUENCE</scope>
    <source>
        <strain evidence="1">KEN1</strain>
        <tissue evidence="1">Leaf</tissue>
    </source>
</reference>